<dbReference type="Gene3D" id="1.25.40.10">
    <property type="entry name" value="Tetratricopeptide repeat domain"/>
    <property type="match status" value="1"/>
</dbReference>
<keyword evidence="2" id="KW-0677">Repeat</keyword>
<gene>
    <name evidence="5" type="ORF">SI7747_09011705</name>
</gene>
<dbReference type="EMBL" id="CACRZD030000009">
    <property type="protein sequence ID" value="CAA6665316.1"/>
    <property type="molecule type" value="Genomic_DNA"/>
</dbReference>
<reference evidence="5 6" key="1">
    <citation type="submission" date="2019-12" db="EMBL/GenBank/DDBJ databases">
        <authorList>
            <person name="Scholz U."/>
            <person name="Mascher M."/>
            <person name="Fiebig A."/>
        </authorList>
    </citation>
    <scope>NUCLEOTIDE SEQUENCE</scope>
</reference>
<feature type="region of interest" description="Disordered" evidence="4">
    <location>
        <begin position="115"/>
        <end position="141"/>
    </location>
</feature>
<dbReference type="PROSITE" id="PS51375">
    <property type="entry name" value="PPR"/>
    <property type="match status" value="2"/>
</dbReference>
<dbReference type="InterPro" id="IPR011990">
    <property type="entry name" value="TPR-like_helical_dom_sf"/>
</dbReference>
<evidence type="ECO:0000256" key="2">
    <source>
        <dbReference type="ARBA" id="ARBA00022737"/>
    </source>
</evidence>
<accession>A0A7I8J502</accession>
<proteinExistence type="inferred from homology"/>
<evidence type="ECO:0000313" key="6">
    <source>
        <dbReference type="Proteomes" id="UP001189122"/>
    </source>
</evidence>
<dbReference type="PANTHER" id="PTHR47939:SF5">
    <property type="entry name" value="PENTACOTRIPEPTIDE-REPEAT REGION OF PRORP DOMAIN-CONTAINING PROTEIN"/>
    <property type="match status" value="1"/>
</dbReference>
<dbReference type="EMBL" id="LR743596">
    <property type="protein sequence ID" value="CAA2625985.1"/>
    <property type="molecule type" value="Genomic_DNA"/>
</dbReference>
<dbReference type="Proteomes" id="UP001189122">
    <property type="component" value="Unassembled WGS sequence"/>
</dbReference>
<dbReference type="Pfam" id="PF13041">
    <property type="entry name" value="PPR_2"/>
    <property type="match status" value="1"/>
</dbReference>
<evidence type="ECO:0000313" key="5">
    <source>
        <dbReference type="EMBL" id="CAA2625985.1"/>
    </source>
</evidence>
<keyword evidence="6" id="KW-1185">Reference proteome</keyword>
<dbReference type="InterPro" id="IPR050667">
    <property type="entry name" value="PPR-containing_protein"/>
</dbReference>
<evidence type="ECO:0000256" key="1">
    <source>
        <dbReference type="ARBA" id="ARBA00007626"/>
    </source>
</evidence>
<name>A0A7I8J502_SPIIN</name>
<dbReference type="NCBIfam" id="TIGR00756">
    <property type="entry name" value="PPR"/>
    <property type="match status" value="2"/>
</dbReference>
<evidence type="ECO:0000256" key="3">
    <source>
        <dbReference type="PROSITE-ProRule" id="PRU00708"/>
    </source>
</evidence>
<dbReference type="AlphaFoldDB" id="A0A7I8J502"/>
<organism evidence="5">
    <name type="scientific">Spirodela intermedia</name>
    <name type="common">Intermediate duckweed</name>
    <dbReference type="NCBI Taxonomy" id="51605"/>
    <lineage>
        <taxon>Eukaryota</taxon>
        <taxon>Viridiplantae</taxon>
        <taxon>Streptophyta</taxon>
        <taxon>Embryophyta</taxon>
        <taxon>Tracheophyta</taxon>
        <taxon>Spermatophyta</taxon>
        <taxon>Magnoliopsida</taxon>
        <taxon>Liliopsida</taxon>
        <taxon>Araceae</taxon>
        <taxon>Lemnoideae</taxon>
        <taxon>Spirodela</taxon>
    </lineage>
</organism>
<evidence type="ECO:0000256" key="4">
    <source>
        <dbReference type="SAM" id="MobiDB-lite"/>
    </source>
</evidence>
<comment type="similarity">
    <text evidence="1">Belongs to the PPR family. P subfamily.</text>
</comment>
<dbReference type="PANTHER" id="PTHR47939">
    <property type="entry name" value="MEMBRANE-ASSOCIATED SALT-INDUCIBLE PROTEIN-LIKE"/>
    <property type="match status" value="1"/>
</dbReference>
<sequence>MNQSGGCRPDVVAVNVLIGGLCREGRTREAAALMEELAGDGLKLNRASYRILMNRLCEDGDLDRAAPLLGLMLARGVLPHFATSNALLVKLCDAGRMAEAGGLCGAWRRRDLRRRPERGSGWSSPSVERGSFPGPLTWSTG</sequence>
<feature type="repeat" description="PPR" evidence="3">
    <location>
        <begin position="10"/>
        <end position="44"/>
    </location>
</feature>
<feature type="repeat" description="PPR" evidence="3">
    <location>
        <begin position="45"/>
        <end position="79"/>
    </location>
</feature>
<protein>
    <submittedName>
        <fullName evidence="5">Uncharacterized protein</fullName>
    </submittedName>
</protein>
<dbReference type="InterPro" id="IPR002885">
    <property type="entry name" value="PPR_rpt"/>
</dbReference>